<reference evidence="2 3" key="1">
    <citation type="journal article" date="2017" name="Nature">
        <title>Atmospheric trace gases support primary production in Antarctic desert surface soil.</title>
        <authorList>
            <person name="Ji M."/>
            <person name="Greening C."/>
            <person name="Vanwonterghem I."/>
            <person name="Carere C.R."/>
            <person name="Bay S.K."/>
            <person name="Steen J.A."/>
            <person name="Montgomery K."/>
            <person name="Lines T."/>
            <person name="Beardall J."/>
            <person name="van Dorst J."/>
            <person name="Snape I."/>
            <person name="Stott M.B."/>
            <person name="Hugenholtz P."/>
            <person name="Ferrari B.C."/>
        </authorList>
    </citation>
    <scope>NUCLEOTIDE SEQUENCE [LARGE SCALE GENOMIC DNA]</scope>
    <source>
        <strain evidence="2">RRmetagenome_bin12</strain>
    </source>
</reference>
<sequence>MPETAVVCGASGGLGPAVLEALAVHHARVVGVASPRQSLKDLEAICPGTIWERADLTDAESVDALWQRLDALEGGVDTLVNVTGGFVGGTVIDATPADVQHMFQLNLYTAWWSCRAAAARMTAAGRSSIVKVGSRSALVGGAGSAAYAVAKSAVIRLTEVMADEVKKTGVRVNVVVPAVIDTPANHSWMKPADLAKAVSPAAIASVIAFLCGDDAGTITGATIPVYGSF</sequence>
<dbReference type="GO" id="GO:0030497">
    <property type="term" value="P:fatty acid elongation"/>
    <property type="evidence" value="ECO:0007669"/>
    <property type="project" value="TreeGrafter"/>
</dbReference>
<protein>
    <submittedName>
        <fullName evidence="2">Short-chain dehydrogenase</fullName>
    </submittedName>
</protein>
<comment type="similarity">
    <text evidence="1">Belongs to the short-chain dehydrogenases/reductases (SDR) family.</text>
</comment>
<evidence type="ECO:0000313" key="2">
    <source>
        <dbReference type="EMBL" id="PZR81919.1"/>
    </source>
</evidence>
<organism evidence="2 3">
    <name type="scientific">Candidatus Aeolococcus gillhamiae</name>
    <dbReference type="NCBI Taxonomy" id="3127015"/>
    <lineage>
        <taxon>Bacteria</taxon>
        <taxon>Bacillati</taxon>
        <taxon>Candidatus Dormiibacterota</taxon>
        <taxon>Candidatus Dormibacteria</taxon>
        <taxon>Candidatus Aeolococcales</taxon>
        <taxon>Candidatus Aeolococcaceae</taxon>
        <taxon>Candidatus Aeolococcus</taxon>
    </lineage>
</organism>
<dbReference type="PANTHER" id="PTHR42760">
    <property type="entry name" value="SHORT-CHAIN DEHYDROGENASES/REDUCTASES FAMILY MEMBER"/>
    <property type="match status" value="1"/>
</dbReference>
<dbReference type="PRINTS" id="PR00081">
    <property type="entry name" value="GDHRDH"/>
</dbReference>
<dbReference type="InterPro" id="IPR020904">
    <property type="entry name" value="Sc_DH/Rdtase_CS"/>
</dbReference>
<dbReference type="Pfam" id="PF00106">
    <property type="entry name" value="adh_short"/>
    <property type="match status" value="1"/>
</dbReference>
<proteinExistence type="inferred from homology"/>
<dbReference type="Gene3D" id="3.40.50.720">
    <property type="entry name" value="NAD(P)-binding Rossmann-like Domain"/>
    <property type="match status" value="1"/>
</dbReference>
<dbReference type="AlphaFoldDB" id="A0A2W5Z974"/>
<accession>A0A2W5Z974</accession>
<dbReference type="InterPro" id="IPR002347">
    <property type="entry name" value="SDR_fam"/>
</dbReference>
<gene>
    <name evidence="2" type="ORF">DLM65_04935</name>
</gene>
<name>A0A2W5Z974_9BACT</name>
<dbReference type="EMBL" id="QHBU01000088">
    <property type="protein sequence ID" value="PZR81919.1"/>
    <property type="molecule type" value="Genomic_DNA"/>
</dbReference>
<dbReference type="GO" id="GO:0016616">
    <property type="term" value="F:oxidoreductase activity, acting on the CH-OH group of donors, NAD or NADP as acceptor"/>
    <property type="evidence" value="ECO:0007669"/>
    <property type="project" value="TreeGrafter"/>
</dbReference>
<dbReference type="SUPFAM" id="SSF51735">
    <property type="entry name" value="NAD(P)-binding Rossmann-fold domains"/>
    <property type="match status" value="1"/>
</dbReference>
<evidence type="ECO:0000256" key="1">
    <source>
        <dbReference type="ARBA" id="ARBA00006484"/>
    </source>
</evidence>
<dbReference type="Proteomes" id="UP000248724">
    <property type="component" value="Unassembled WGS sequence"/>
</dbReference>
<dbReference type="PANTHER" id="PTHR42760:SF40">
    <property type="entry name" value="3-OXOACYL-[ACYL-CARRIER-PROTEIN] REDUCTASE, CHLOROPLASTIC"/>
    <property type="match status" value="1"/>
</dbReference>
<evidence type="ECO:0000313" key="3">
    <source>
        <dbReference type="Proteomes" id="UP000248724"/>
    </source>
</evidence>
<dbReference type="InterPro" id="IPR036291">
    <property type="entry name" value="NAD(P)-bd_dom_sf"/>
</dbReference>
<comment type="caution">
    <text evidence="2">The sequence shown here is derived from an EMBL/GenBank/DDBJ whole genome shotgun (WGS) entry which is preliminary data.</text>
</comment>
<dbReference type="CDD" id="cd05233">
    <property type="entry name" value="SDR_c"/>
    <property type="match status" value="1"/>
</dbReference>
<dbReference type="PROSITE" id="PS00061">
    <property type="entry name" value="ADH_SHORT"/>
    <property type="match status" value="1"/>
</dbReference>